<evidence type="ECO:0000313" key="4">
    <source>
        <dbReference type="Proteomes" id="UP000295293"/>
    </source>
</evidence>
<dbReference type="OrthoDB" id="7575400at2"/>
<sequence>MPPFYFYSPVQGLSDGIGLRAAFSFAGKPGERRSELLYNFSGGFSAAATIEGTHDLLASSLQLPGYYGRNADALWDCLVGGIGLPAMIEVRGRRQMRSVDGGLLLCAVLDEAHQAIDGITVVWVDEPVRP</sequence>
<evidence type="ECO:0000313" key="3">
    <source>
        <dbReference type="EMBL" id="TDR41219.1"/>
    </source>
</evidence>
<dbReference type="EMBL" id="SNZH01000011">
    <property type="protein sequence ID" value="TDR41219.1"/>
    <property type="molecule type" value="Genomic_DNA"/>
</dbReference>
<comment type="similarity">
    <text evidence="1">Belongs to the barstar family.</text>
</comment>
<dbReference type="Proteomes" id="UP000295293">
    <property type="component" value="Unassembled WGS sequence"/>
</dbReference>
<proteinExistence type="inferred from homology"/>
<protein>
    <submittedName>
        <fullName evidence="3">RNAse (Barnase) inhibitor barstar</fullName>
    </submittedName>
</protein>
<name>A0A4R6YSJ2_9GAMM</name>
<feature type="domain" description="Barstar (barnase inhibitor)" evidence="2">
    <location>
        <begin position="45"/>
        <end position="115"/>
    </location>
</feature>
<evidence type="ECO:0000256" key="1">
    <source>
        <dbReference type="ARBA" id="ARBA00006845"/>
    </source>
</evidence>
<gene>
    <name evidence="3" type="ORF">DFR29_111131</name>
</gene>
<dbReference type="InterPro" id="IPR035905">
    <property type="entry name" value="Barstar-like_sf"/>
</dbReference>
<dbReference type="SUPFAM" id="SSF52038">
    <property type="entry name" value="Barstar-related"/>
    <property type="match status" value="1"/>
</dbReference>
<dbReference type="AlphaFoldDB" id="A0A4R6YSJ2"/>
<organism evidence="3 4">
    <name type="scientific">Tahibacter aquaticus</name>
    <dbReference type="NCBI Taxonomy" id="520092"/>
    <lineage>
        <taxon>Bacteria</taxon>
        <taxon>Pseudomonadati</taxon>
        <taxon>Pseudomonadota</taxon>
        <taxon>Gammaproteobacteria</taxon>
        <taxon>Lysobacterales</taxon>
        <taxon>Rhodanobacteraceae</taxon>
        <taxon>Tahibacter</taxon>
    </lineage>
</organism>
<reference evidence="3 4" key="1">
    <citation type="submission" date="2019-03" db="EMBL/GenBank/DDBJ databases">
        <title>Genomic Encyclopedia of Type Strains, Phase IV (KMG-IV): sequencing the most valuable type-strain genomes for metagenomic binning, comparative biology and taxonomic classification.</title>
        <authorList>
            <person name="Goeker M."/>
        </authorList>
    </citation>
    <scope>NUCLEOTIDE SEQUENCE [LARGE SCALE GENOMIC DNA]</scope>
    <source>
        <strain evidence="3 4">DSM 21667</strain>
    </source>
</reference>
<keyword evidence="4" id="KW-1185">Reference proteome</keyword>
<accession>A0A4R6YSJ2</accession>
<dbReference type="Gene3D" id="3.30.370.10">
    <property type="entry name" value="Barstar-like"/>
    <property type="match status" value="1"/>
</dbReference>
<dbReference type="Pfam" id="PF01337">
    <property type="entry name" value="Barstar"/>
    <property type="match status" value="1"/>
</dbReference>
<evidence type="ECO:0000259" key="2">
    <source>
        <dbReference type="Pfam" id="PF01337"/>
    </source>
</evidence>
<comment type="caution">
    <text evidence="3">The sequence shown here is derived from an EMBL/GenBank/DDBJ whole genome shotgun (WGS) entry which is preliminary data.</text>
</comment>
<dbReference type="InterPro" id="IPR000468">
    <property type="entry name" value="Barstar"/>
</dbReference>